<comment type="cofactor">
    <cofactor evidence="2">
        <name>Mg(2+)</name>
        <dbReference type="ChEBI" id="CHEBI:18420"/>
    </cofactor>
</comment>
<evidence type="ECO:0000256" key="11">
    <source>
        <dbReference type="ARBA" id="ARBA00048543"/>
    </source>
</evidence>
<comment type="caution">
    <text evidence="15">The sequence shown here is derived from an EMBL/GenBank/DDBJ whole genome shotgun (WGS) entry which is preliminary data.</text>
</comment>
<evidence type="ECO:0000256" key="4">
    <source>
        <dbReference type="ARBA" id="ARBA00006825"/>
    </source>
</evidence>
<accession>A0A8X7YRS8</accession>
<keyword evidence="7" id="KW-0521">NADP</keyword>
<comment type="pathway">
    <text evidence="3">Isoprenoid biosynthesis; isopentenyl diphosphate biosynthesis via DXP pathway; isopentenyl diphosphate from 1-deoxy-D-xylulose 5-phosphate: step 1/6.</text>
</comment>
<evidence type="ECO:0000256" key="2">
    <source>
        <dbReference type="ARBA" id="ARBA00001946"/>
    </source>
</evidence>
<dbReference type="Pfam" id="PF13288">
    <property type="entry name" value="DXPR_C"/>
    <property type="match status" value="1"/>
</dbReference>
<evidence type="ECO:0000256" key="8">
    <source>
        <dbReference type="ARBA" id="ARBA00023002"/>
    </source>
</evidence>
<comment type="similarity">
    <text evidence="4">Belongs to the DXR family.</text>
</comment>
<comment type="catalytic activity">
    <reaction evidence="11">
        <text>2-C-methyl-D-erythritol 4-phosphate + NADP(+) = 1-deoxy-D-xylulose 5-phosphate + NADPH + H(+)</text>
        <dbReference type="Rhea" id="RHEA:13717"/>
        <dbReference type="ChEBI" id="CHEBI:15378"/>
        <dbReference type="ChEBI" id="CHEBI:57783"/>
        <dbReference type="ChEBI" id="CHEBI:57792"/>
        <dbReference type="ChEBI" id="CHEBI:58262"/>
        <dbReference type="ChEBI" id="CHEBI:58349"/>
        <dbReference type="EC" id="1.1.1.267"/>
    </reaction>
    <physiologicalReaction direction="right-to-left" evidence="11">
        <dbReference type="Rhea" id="RHEA:13719"/>
    </physiologicalReaction>
</comment>
<dbReference type="GO" id="GO:0070402">
    <property type="term" value="F:NADPH binding"/>
    <property type="evidence" value="ECO:0007669"/>
    <property type="project" value="InterPro"/>
</dbReference>
<organism evidence="15 16">
    <name type="scientific">Populus tomentosa</name>
    <name type="common">Chinese white poplar</name>
    <dbReference type="NCBI Taxonomy" id="118781"/>
    <lineage>
        <taxon>Eukaryota</taxon>
        <taxon>Viridiplantae</taxon>
        <taxon>Streptophyta</taxon>
        <taxon>Embryophyta</taxon>
        <taxon>Tracheophyta</taxon>
        <taxon>Spermatophyta</taxon>
        <taxon>Magnoliopsida</taxon>
        <taxon>eudicotyledons</taxon>
        <taxon>Gunneridae</taxon>
        <taxon>Pentapetalae</taxon>
        <taxon>rosids</taxon>
        <taxon>fabids</taxon>
        <taxon>Malpighiales</taxon>
        <taxon>Salicaceae</taxon>
        <taxon>Saliceae</taxon>
        <taxon>Populus</taxon>
    </lineage>
</organism>
<dbReference type="InterPro" id="IPR013644">
    <property type="entry name" value="DXP_reductoisomerase_C"/>
</dbReference>
<dbReference type="Pfam" id="PF02670">
    <property type="entry name" value="DXP_reductoisom"/>
    <property type="match status" value="1"/>
</dbReference>
<gene>
    <name evidence="15" type="ORF">POTOM_042075</name>
</gene>
<proteinExistence type="inferred from homology"/>
<dbReference type="Pfam" id="PF08436">
    <property type="entry name" value="DXP_redisom_C"/>
    <property type="match status" value="1"/>
</dbReference>
<dbReference type="InterPro" id="IPR003821">
    <property type="entry name" value="DXP_reductoisomerase"/>
</dbReference>
<feature type="domain" description="DXP reductoisomerase C-terminal" evidence="14">
    <location>
        <begin position="379"/>
        <end position="460"/>
    </location>
</feature>
<dbReference type="Proteomes" id="UP000886885">
    <property type="component" value="Chromosome 12A"/>
</dbReference>
<evidence type="ECO:0000256" key="3">
    <source>
        <dbReference type="ARBA" id="ARBA00005094"/>
    </source>
</evidence>
<evidence type="ECO:0000259" key="14">
    <source>
        <dbReference type="Pfam" id="PF13288"/>
    </source>
</evidence>
<dbReference type="FunFam" id="3.40.50.720:FF:000183">
    <property type="entry name" value="1-deoxy-D-xylulose 5-phosphate reductoisomerase, chloroplastic"/>
    <property type="match status" value="1"/>
</dbReference>
<evidence type="ECO:0000256" key="1">
    <source>
        <dbReference type="ARBA" id="ARBA00001936"/>
    </source>
</evidence>
<dbReference type="PANTHER" id="PTHR30525:SF0">
    <property type="entry name" value="1-DEOXY-D-XYLULOSE 5-PHOSPHATE REDUCTOISOMERASE, CHLOROPLASTIC"/>
    <property type="match status" value="1"/>
</dbReference>
<dbReference type="GO" id="GO:0030604">
    <property type="term" value="F:1-deoxy-D-xylulose-5-phosphate reductoisomerase activity"/>
    <property type="evidence" value="ECO:0007669"/>
    <property type="project" value="UniProtKB-EC"/>
</dbReference>
<keyword evidence="16" id="KW-1185">Reference proteome</keyword>
<evidence type="ECO:0000256" key="6">
    <source>
        <dbReference type="ARBA" id="ARBA00022723"/>
    </source>
</evidence>
<dbReference type="AlphaFoldDB" id="A0A8X7YRS8"/>
<evidence type="ECO:0000313" key="15">
    <source>
        <dbReference type="EMBL" id="KAG6754067.1"/>
    </source>
</evidence>
<protein>
    <recommendedName>
        <fullName evidence="5">1-deoxy-D-xylulose-5-phosphate reductoisomerase</fullName>
        <ecNumber evidence="5">1.1.1.267</ecNumber>
    </recommendedName>
</protein>
<dbReference type="PANTHER" id="PTHR30525">
    <property type="entry name" value="1-DEOXY-D-XYLULOSE 5-PHOSPHATE REDUCTOISOMERASE"/>
    <property type="match status" value="1"/>
</dbReference>
<dbReference type="GO" id="GO:0051484">
    <property type="term" value="P:isopentenyl diphosphate biosynthetic process, methylerythritol 4-phosphate pathway involved in terpenoid biosynthetic process"/>
    <property type="evidence" value="ECO:0007669"/>
    <property type="project" value="TreeGrafter"/>
</dbReference>
<dbReference type="OrthoDB" id="3482at2759"/>
<evidence type="ECO:0000259" key="13">
    <source>
        <dbReference type="Pfam" id="PF08436"/>
    </source>
</evidence>
<evidence type="ECO:0000256" key="9">
    <source>
        <dbReference type="ARBA" id="ARBA00023211"/>
    </source>
</evidence>
<comment type="cofactor">
    <cofactor evidence="1">
        <name>Mn(2+)</name>
        <dbReference type="ChEBI" id="CHEBI:29035"/>
    </cofactor>
</comment>
<dbReference type="EC" id="1.1.1.267" evidence="5"/>
<dbReference type="GO" id="GO:0030145">
    <property type="term" value="F:manganese ion binding"/>
    <property type="evidence" value="ECO:0007669"/>
    <property type="project" value="TreeGrafter"/>
</dbReference>
<evidence type="ECO:0000256" key="10">
    <source>
        <dbReference type="ARBA" id="ARBA00023229"/>
    </source>
</evidence>
<feature type="domain" description="1-deoxy-D-xylulose 5-phosphate reductoisomerase C-terminal" evidence="13">
    <location>
        <begin position="244"/>
        <end position="327"/>
    </location>
</feature>
<keyword evidence="10" id="KW-0414">Isoprene biosynthesis</keyword>
<keyword evidence="8" id="KW-0560">Oxidoreductase</keyword>
<dbReference type="EMBL" id="JAAWWB010000023">
    <property type="protein sequence ID" value="KAG6754067.1"/>
    <property type="molecule type" value="Genomic_DNA"/>
</dbReference>
<name>A0A8X7YRS8_POPTO</name>
<dbReference type="InterPro" id="IPR026877">
    <property type="entry name" value="DXPR_C"/>
</dbReference>
<evidence type="ECO:0000256" key="5">
    <source>
        <dbReference type="ARBA" id="ARBA00012366"/>
    </source>
</evidence>
<sequence>MALNILSPAEIKAISFLDSTKSNRLPKLQGGLCLKRKDCGGRRIQCSVQNQNQNQPPPAWPGRACPEPGRKTWDGPKPISIVGSTGSIGTQIENEPLRLKSSWDRRFIKHVFCLTLDIVAENPDKFKVVALAAGSNVALLADQVRTFKPQLIAVRNESLVDELKEALADVEEKPEIIPGEQGVVEVARHPDAVSVVTGIVGCAGLKPTVAAIEAGKDICLANKETLIAGGPFVLPLAHKYNVKILPADSEHSAIFQCIQGLPEGALRRIILTASGGAFRDWPVEKLKEVKVADALKHPNWNMGKKITVDSATLFNKGLEVIEAHYLFGAEYDNIDIIIHPQSIIHSMIETQTGYIQICSLLIFALPFVSLQDSSVIAQLGWPDMRLPILYTMSWPDRVYCSEITWPRLDLCKLGSLTFKAPDNVKYPSMDLAYAAGRAGGTMTGVLSAANEKAVEMFIDENGVGPKNVINTVVVIVRSCTVSIDAFRILISYLDIFKVVELTCDKHQAELVVSPSLEEIIHYDLWAREYAASLQHSSGPSPVFA</sequence>
<evidence type="ECO:0000256" key="7">
    <source>
        <dbReference type="ARBA" id="ARBA00022857"/>
    </source>
</evidence>
<dbReference type="NCBIfam" id="TIGR00243">
    <property type="entry name" value="Dxr"/>
    <property type="match status" value="1"/>
</dbReference>
<keyword evidence="9" id="KW-0464">Manganese</keyword>
<evidence type="ECO:0000259" key="12">
    <source>
        <dbReference type="Pfam" id="PF02670"/>
    </source>
</evidence>
<feature type="domain" description="1-deoxy-D-xylulose 5-phosphate reductoisomerase N-terminal" evidence="12">
    <location>
        <begin position="115"/>
        <end position="230"/>
    </location>
</feature>
<evidence type="ECO:0000313" key="16">
    <source>
        <dbReference type="Proteomes" id="UP000886885"/>
    </source>
</evidence>
<dbReference type="InterPro" id="IPR013512">
    <property type="entry name" value="DXP_reductoisomerase_N"/>
</dbReference>
<reference evidence="15" key="1">
    <citation type="journal article" date="2020" name="bioRxiv">
        <title>Hybrid origin of Populus tomentosa Carr. identified through genome sequencing and phylogenomic analysis.</title>
        <authorList>
            <person name="An X."/>
            <person name="Gao K."/>
            <person name="Chen Z."/>
            <person name="Li J."/>
            <person name="Yang X."/>
            <person name="Yang X."/>
            <person name="Zhou J."/>
            <person name="Guo T."/>
            <person name="Zhao T."/>
            <person name="Huang S."/>
            <person name="Miao D."/>
            <person name="Khan W.U."/>
            <person name="Rao P."/>
            <person name="Ye M."/>
            <person name="Lei B."/>
            <person name="Liao W."/>
            <person name="Wang J."/>
            <person name="Ji L."/>
            <person name="Li Y."/>
            <person name="Guo B."/>
            <person name="Mustafa N.S."/>
            <person name="Li S."/>
            <person name="Yun Q."/>
            <person name="Keller S.R."/>
            <person name="Mao J."/>
            <person name="Zhang R."/>
            <person name="Strauss S.H."/>
        </authorList>
    </citation>
    <scope>NUCLEOTIDE SEQUENCE</scope>
    <source>
        <strain evidence="15">GM15</strain>
        <tissue evidence="15">Leaf</tissue>
    </source>
</reference>
<dbReference type="HAMAP" id="MF_00183">
    <property type="entry name" value="DXP_reductoisom"/>
    <property type="match status" value="1"/>
</dbReference>
<keyword evidence="6" id="KW-0479">Metal-binding</keyword>